<organism evidence="1 2">
    <name type="scientific">Glutamicibacter arilaitensis</name>
    <dbReference type="NCBI Taxonomy" id="256701"/>
    <lineage>
        <taxon>Bacteria</taxon>
        <taxon>Bacillati</taxon>
        <taxon>Actinomycetota</taxon>
        <taxon>Actinomycetes</taxon>
        <taxon>Micrococcales</taxon>
        <taxon>Micrococcaceae</taxon>
        <taxon>Glutamicibacter</taxon>
    </lineage>
</organism>
<dbReference type="EMBL" id="PNQX01000001">
    <property type="protein sequence ID" value="PMQ21639.1"/>
    <property type="molecule type" value="Genomic_DNA"/>
</dbReference>
<reference evidence="1 2" key="1">
    <citation type="journal article" date="2017" name="Elife">
        <title>Extensive horizontal gene transfer in cheese-associated bacteria.</title>
        <authorList>
            <person name="Bonham K.S."/>
            <person name="Wolfe B.E."/>
            <person name="Dutton R.J."/>
        </authorList>
    </citation>
    <scope>NUCLEOTIDE SEQUENCE [LARGE SCALE GENOMIC DNA]</scope>
    <source>
        <strain evidence="1 2">JB182</strain>
    </source>
</reference>
<name>A0A2N7S663_9MICC</name>
<evidence type="ECO:0000313" key="2">
    <source>
        <dbReference type="Proteomes" id="UP000235739"/>
    </source>
</evidence>
<gene>
    <name evidence="1" type="ORF">CIK84_08945</name>
</gene>
<comment type="caution">
    <text evidence="1">The sequence shown here is derived from an EMBL/GenBank/DDBJ whole genome shotgun (WGS) entry which is preliminary data.</text>
</comment>
<protein>
    <submittedName>
        <fullName evidence="1">Uncharacterized protein</fullName>
    </submittedName>
</protein>
<evidence type="ECO:0000313" key="1">
    <source>
        <dbReference type="EMBL" id="PMQ21639.1"/>
    </source>
</evidence>
<dbReference type="RefSeq" id="WP_102598120.1">
    <property type="nucleotide sequence ID" value="NZ_JBQQKM010000013.1"/>
</dbReference>
<proteinExistence type="predicted"/>
<dbReference type="AlphaFoldDB" id="A0A2N7S663"/>
<sequence>MELDFEAPRLGAMTEDKTTLEAIPYAAGRGYEVHIGSLKDGQRDMHAGRIVVSNEGKAAFQPAPFAAFAAGPDVLRALAAVVELVEKQVNA</sequence>
<accession>A0A2N7S663</accession>
<dbReference type="Proteomes" id="UP000235739">
    <property type="component" value="Unassembled WGS sequence"/>
</dbReference>